<keyword evidence="3" id="KW-1003">Cell membrane</keyword>
<dbReference type="GO" id="GO:0005886">
    <property type="term" value="C:plasma membrane"/>
    <property type="evidence" value="ECO:0007669"/>
    <property type="project" value="UniProtKB-SubCell"/>
</dbReference>
<dbReference type="EMBL" id="VUMT01000008">
    <property type="protein sequence ID" value="MSS63595.1"/>
    <property type="molecule type" value="Genomic_DNA"/>
</dbReference>
<gene>
    <name evidence="9" type="ORF">FYJ58_06850</name>
</gene>
<dbReference type="PANTHER" id="PTHR30193">
    <property type="entry name" value="ABC TRANSPORTER PERMEASE PROTEIN"/>
    <property type="match status" value="1"/>
</dbReference>
<evidence type="ECO:0000256" key="6">
    <source>
        <dbReference type="ARBA" id="ARBA00023136"/>
    </source>
</evidence>
<protein>
    <submittedName>
        <fullName evidence="9">Sugar ABC transporter permease</fullName>
    </submittedName>
</protein>
<evidence type="ECO:0000313" key="10">
    <source>
        <dbReference type="Proteomes" id="UP000482209"/>
    </source>
</evidence>
<evidence type="ECO:0000256" key="7">
    <source>
        <dbReference type="RuleBase" id="RU363032"/>
    </source>
</evidence>
<evidence type="ECO:0000256" key="4">
    <source>
        <dbReference type="ARBA" id="ARBA00022692"/>
    </source>
</evidence>
<name>A0A6L5XXU6_9FIRM</name>
<reference evidence="9 10" key="1">
    <citation type="submission" date="2019-08" db="EMBL/GenBank/DDBJ databases">
        <title>In-depth cultivation of the pig gut microbiome towards novel bacterial diversity and tailored functional studies.</title>
        <authorList>
            <person name="Wylensek D."/>
            <person name="Hitch T.C.A."/>
            <person name="Clavel T."/>
        </authorList>
    </citation>
    <scope>NUCLEOTIDE SEQUENCE [LARGE SCALE GENOMIC DNA]</scope>
    <source>
        <strain evidence="9 10">WCA-693-APC-MOT-I</strain>
    </source>
</reference>
<dbReference type="InterPro" id="IPR000515">
    <property type="entry name" value="MetI-like"/>
</dbReference>
<dbReference type="PANTHER" id="PTHR30193:SF37">
    <property type="entry name" value="INNER MEMBRANE ABC TRANSPORTER PERMEASE PROTEIN YCJO"/>
    <property type="match status" value="1"/>
</dbReference>
<dbReference type="Gene3D" id="1.10.3720.10">
    <property type="entry name" value="MetI-like"/>
    <property type="match status" value="1"/>
</dbReference>
<evidence type="ECO:0000256" key="1">
    <source>
        <dbReference type="ARBA" id="ARBA00004651"/>
    </source>
</evidence>
<dbReference type="PROSITE" id="PS50928">
    <property type="entry name" value="ABC_TM1"/>
    <property type="match status" value="1"/>
</dbReference>
<dbReference type="InterPro" id="IPR051393">
    <property type="entry name" value="ABC_transporter_permease"/>
</dbReference>
<keyword evidence="4 7" id="KW-0812">Transmembrane</keyword>
<dbReference type="InterPro" id="IPR035906">
    <property type="entry name" value="MetI-like_sf"/>
</dbReference>
<comment type="subcellular location">
    <subcellularLocation>
        <location evidence="1 7">Cell membrane</location>
        <topology evidence="1 7">Multi-pass membrane protein</topology>
    </subcellularLocation>
</comment>
<feature type="transmembrane region" description="Helical" evidence="7">
    <location>
        <begin position="263"/>
        <end position="282"/>
    </location>
</feature>
<proteinExistence type="inferred from homology"/>
<comment type="similarity">
    <text evidence="7">Belongs to the binding-protein-dependent transport system permease family.</text>
</comment>
<keyword evidence="5 7" id="KW-1133">Transmembrane helix</keyword>
<comment type="caution">
    <text evidence="9">The sequence shown here is derived from an EMBL/GenBank/DDBJ whole genome shotgun (WGS) entry which is preliminary data.</text>
</comment>
<keyword evidence="10" id="KW-1185">Reference proteome</keyword>
<evidence type="ECO:0000313" key="9">
    <source>
        <dbReference type="EMBL" id="MSS63595.1"/>
    </source>
</evidence>
<dbReference type="Proteomes" id="UP000482209">
    <property type="component" value="Unassembled WGS sequence"/>
</dbReference>
<dbReference type="Pfam" id="PF00528">
    <property type="entry name" value="BPD_transp_1"/>
    <property type="match status" value="1"/>
</dbReference>
<keyword evidence="2 7" id="KW-0813">Transport</keyword>
<dbReference type="RefSeq" id="WP_154518996.1">
    <property type="nucleotide sequence ID" value="NZ_VUMT01000008.1"/>
</dbReference>
<dbReference type="CDD" id="cd06261">
    <property type="entry name" value="TM_PBP2"/>
    <property type="match status" value="1"/>
</dbReference>
<evidence type="ECO:0000256" key="2">
    <source>
        <dbReference type="ARBA" id="ARBA00022448"/>
    </source>
</evidence>
<feature type="transmembrane region" description="Helical" evidence="7">
    <location>
        <begin position="71"/>
        <end position="93"/>
    </location>
</feature>
<evidence type="ECO:0000256" key="5">
    <source>
        <dbReference type="ARBA" id="ARBA00022989"/>
    </source>
</evidence>
<dbReference type="SUPFAM" id="SSF161098">
    <property type="entry name" value="MetI-like"/>
    <property type="match status" value="1"/>
</dbReference>
<sequence>MKKMKKDTMWAYLFILVPLCTFTIFTLYPVVSAAITSFQKYRPLGSEWIGFTNYINTFKNSLFYKSLKNTLVYTVMTVPVGMLLSFTISIMILPFKKRIQSVFKAAFYLPAIASGVALSFVWKWIYDPLPSGLLNSVFHIFGISNQNWLGSGKTAMISLVIMAVFAGLGGNIIIYIAALLGIDPSYYEAADMDGATFIQKIRFVVWPLVKPTTIFLTITSVINGFQSFQNAYLMTGGGPDNETTMAGLLIFNRAFKYFEYGEACAQALILAGIIAIFAILQFKLSANDVEY</sequence>
<dbReference type="AlphaFoldDB" id="A0A6L5XXU6"/>
<dbReference type="GO" id="GO:0055085">
    <property type="term" value="P:transmembrane transport"/>
    <property type="evidence" value="ECO:0007669"/>
    <property type="project" value="InterPro"/>
</dbReference>
<keyword evidence="6 7" id="KW-0472">Membrane</keyword>
<feature type="domain" description="ABC transmembrane type-1" evidence="8">
    <location>
        <begin position="67"/>
        <end position="281"/>
    </location>
</feature>
<feature type="transmembrane region" description="Helical" evidence="7">
    <location>
        <begin position="105"/>
        <end position="125"/>
    </location>
</feature>
<evidence type="ECO:0000256" key="3">
    <source>
        <dbReference type="ARBA" id="ARBA00022475"/>
    </source>
</evidence>
<accession>A0A6L5XXU6</accession>
<organism evidence="9 10">
    <name type="scientific">Velocimicrobium porci</name>
    <dbReference type="NCBI Taxonomy" id="2606634"/>
    <lineage>
        <taxon>Bacteria</taxon>
        <taxon>Bacillati</taxon>
        <taxon>Bacillota</taxon>
        <taxon>Clostridia</taxon>
        <taxon>Lachnospirales</taxon>
        <taxon>Lachnospiraceae</taxon>
        <taxon>Velocimicrobium</taxon>
    </lineage>
</organism>
<feature type="transmembrane region" description="Helical" evidence="7">
    <location>
        <begin position="155"/>
        <end position="182"/>
    </location>
</feature>
<evidence type="ECO:0000259" key="8">
    <source>
        <dbReference type="PROSITE" id="PS50928"/>
    </source>
</evidence>